<keyword evidence="3" id="KW-0472">Membrane</keyword>
<dbReference type="InterPro" id="IPR016047">
    <property type="entry name" value="M23ase_b-sheet_dom"/>
</dbReference>
<keyword evidence="1" id="KW-0732">Signal</keyword>
<evidence type="ECO:0000256" key="2">
    <source>
        <dbReference type="SAM" id="Coils"/>
    </source>
</evidence>
<evidence type="ECO:0000313" key="5">
    <source>
        <dbReference type="EMBL" id="ARQ97315.1"/>
    </source>
</evidence>
<dbReference type="AlphaFoldDB" id="A0A1X9SM54"/>
<accession>A0A1X9SM54</accession>
<feature type="transmembrane region" description="Helical" evidence="3">
    <location>
        <begin position="27"/>
        <end position="48"/>
    </location>
</feature>
<evidence type="ECO:0000313" key="6">
    <source>
        <dbReference type="Proteomes" id="UP000202031"/>
    </source>
</evidence>
<name>A0A1X9SM54_9BACT</name>
<dbReference type="FunFam" id="2.70.70.10:FF:000006">
    <property type="entry name" value="M23 family peptidase"/>
    <property type="match status" value="1"/>
</dbReference>
<keyword evidence="3" id="KW-1133">Transmembrane helix</keyword>
<feature type="coiled-coil region" evidence="2">
    <location>
        <begin position="60"/>
        <end position="101"/>
    </location>
</feature>
<evidence type="ECO:0000256" key="1">
    <source>
        <dbReference type="ARBA" id="ARBA00022729"/>
    </source>
</evidence>
<dbReference type="CDD" id="cd12797">
    <property type="entry name" value="M23_peptidase"/>
    <property type="match status" value="1"/>
</dbReference>
<dbReference type="GO" id="GO:0004222">
    <property type="term" value="F:metalloendopeptidase activity"/>
    <property type="evidence" value="ECO:0007669"/>
    <property type="project" value="TreeGrafter"/>
</dbReference>
<dbReference type="KEGG" id="clx:CLAN_0566"/>
<sequence>MKDKIVVTITDINGSRNYLLSQVLKKIFIYIVAILLLIFVFGALYMGYLQDETNSLRQTKEELISSSESLNLEYENIKQKLSTKEEELMAIEDKISLLEEQIGLNDDINSTNIDDRLENIKLTVEQQNILFSMIPNGKVMEDGGVTASFGWRIHPVLGHRHLHQGIDLRAPIGTPVYAPADGVVQVAGFNIVSGYGYLVVIEHNFGFKTRFAHLSRKDVVQEGQFVKKGDLIGYSGNTGISTGPHLHYEIRFVQRPLDPANFINWNRKNYEEIFQKEKRVSWQSLVKAVANLTLKQP</sequence>
<dbReference type="Pfam" id="PF01551">
    <property type="entry name" value="Peptidase_M23"/>
    <property type="match status" value="1"/>
</dbReference>
<reference evidence="6" key="2">
    <citation type="journal article" date="2017" name="Genome Biol. Evol.">
        <title>Comparative genomic analysis identifies a Campylobacter clade deficient in selenium metabolism.</title>
        <authorList>
            <person name="Miller W.G."/>
            <person name="Yee E."/>
            <person name="Lopes B.S."/>
            <person name="Chapman M.H."/>
            <person name="Huynh S."/>
            <person name="Bono J.L."/>
            <person name="Parker C.T."/>
            <person name="Strachan N.J.C."/>
            <person name="Forbes K.J."/>
        </authorList>
    </citation>
    <scope>NUCLEOTIDE SEQUENCE [LARGE SCALE GENOMIC DNA]</scope>
    <source>
        <strain evidence="6">NCTC 13004</strain>
    </source>
</reference>
<organism evidence="5 6">
    <name type="scientific">Campylobacter lanienae NCTC 13004</name>
    <dbReference type="NCBI Taxonomy" id="1031753"/>
    <lineage>
        <taxon>Bacteria</taxon>
        <taxon>Pseudomonadati</taxon>
        <taxon>Campylobacterota</taxon>
        <taxon>Epsilonproteobacteria</taxon>
        <taxon>Campylobacterales</taxon>
        <taxon>Campylobacteraceae</taxon>
        <taxon>Campylobacter</taxon>
    </lineage>
</organism>
<dbReference type="PANTHER" id="PTHR21666">
    <property type="entry name" value="PEPTIDASE-RELATED"/>
    <property type="match status" value="1"/>
</dbReference>
<evidence type="ECO:0000259" key="4">
    <source>
        <dbReference type="Pfam" id="PF01551"/>
    </source>
</evidence>
<dbReference type="SUPFAM" id="SSF51261">
    <property type="entry name" value="Duplicated hybrid motif"/>
    <property type="match status" value="1"/>
</dbReference>
<dbReference type="InterPro" id="IPR050570">
    <property type="entry name" value="Cell_wall_metabolism_enzyme"/>
</dbReference>
<dbReference type="RefSeq" id="WP_096019247.1">
    <property type="nucleotide sequence ID" value="NZ_CP015578.1"/>
</dbReference>
<dbReference type="EMBL" id="CP015578">
    <property type="protein sequence ID" value="ARQ97315.1"/>
    <property type="molecule type" value="Genomic_DNA"/>
</dbReference>
<dbReference type="PANTHER" id="PTHR21666:SF289">
    <property type="entry name" value="L-ALA--D-GLU ENDOPEPTIDASE"/>
    <property type="match status" value="1"/>
</dbReference>
<reference evidence="6" key="1">
    <citation type="journal article" date="2017" name="Genome Biol. Evol.">
        <title>Comparative Genomic Analysis Identifies a Campylobacter Clade Deficient in Selenium Metabolism.</title>
        <authorList>
            <person name="Miller W.G."/>
            <person name="Yee E."/>
            <person name="Lopes B.S."/>
            <person name="Chapman M.H."/>
            <person name="Huynh S."/>
            <person name="Bono J.L."/>
            <person name="Parker C.T."/>
            <person name="Strachan N.J.C."/>
            <person name="Forbes K.J."/>
        </authorList>
    </citation>
    <scope>NUCLEOTIDE SEQUENCE [LARGE SCALE GENOMIC DNA]</scope>
    <source>
        <strain evidence="6">NCTC 13004</strain>
    </source>
</reference>
<gene>
    <name evidence="5" type="ORF">CLAN_0566</name>
</gene>
<keyword evidence="3" id="KW-0812">Transmembrane</keyword>
<keyword evidence="2" id="KW-0175">Coiled coil</keyword>
<proteinExistence type="predicted"/>
<dbReference type="Gene3D" id="2.70.70.10">
    <property type="entry name" value="Glucose Permease (Domain IIA)"/>
    <property type="match status" value="1"/>
</dbReference>
<evidence type="ECO:0000256" key="3">
    <source>
        <dbReference type="SAM" id="Phobius"/>
    </source>
</evidence>
<protein>
    <submittedName>
        <fullName evidence="5">Zinc metallopeptidase, M23 family</fullName>
    </submittedName>
</protein>
<dbReference type="GeneID" id="46921040"/>
<dbReference type="Proteomes" id="UP000202031">
    <property type="component" value="Chromosome"/>
</dbReference>
<dbReference type="InterPro" id="IPR011055">
    <property type="entry name" value="Dup_hybrid_motif"/>
</dbReference>
<feature type="domain" description="M23ase beta-sheet core" evidence="4">
    <location>
        <begin position="162"/>
        <end position="259"/>
    </location>
</feature>